<reference evidence="1 2" key="1">
    <citation type="submission" date="2010-04" db="EMBL/GenBank/DDBJ databases">
        <authorList>
            <person name="Muzny D."/>
            <person name="Qin X."/>
            <person name="Deng J."/>
            <person name="Jiang H."/>
            <person name="Liu Y."/>
            <person name="Qu J."/>
            <person name="Song X.-Z."/>
            <person name="Zhang L."/>
            <person name="Thornton R."/>
            <person name="Coyle M."/>
            <person name="Francisco L."/>
            <person name="Jackson L."/>
            <person name="Javaid M."/>
            <person name="Korchina V."/>
            <person name="Kovar C."/>
            <person name="Mata R."/>
            <person name="Mathew T."/>
            <person name="Ngo R."/>
            <person name="Nguyen L."/>
            <person name="Nguyen N."/>
            <person name="Okwuonu G."/>
            <person name="Ongeri F."/>
            <person name="Pham C."/>
            <person name="Simmons D."/>
            <person name="Wilczek-Boney K."/>
            <person name="Hale W."/>
            <person name="Jakkamsetti A."/>
            <person name="Pham P."/>
            <person name="Ruth R."/>
            <person name="San Lucas F."/>
            <person name="Warren J."/>
            <person name="Zhang J."/>
            <person name="Zhao Z."/>
            <person name="Zhou C."/>
            <person name="Zhu D."/>
            <person name="Lee S."/>
            <person name="Bess C."/>
            <person name="Blankenburg K."/>
            <person name="Forbes L."/>
            <person name="Fu Q."/>
            <person name="Gubbala S."/>
            <person name="Hirani K."/>
            <person name="Jayaseelan J.C."/>
            <person name="Lara F."/>
            <person name="Munidasa M."/>
            <person name="Palculict T."/>
            <person name="Patil S."/>
            <person name="Pu L.-L."/>
            <person name="Saada N."/>
            <person name="Tang L."/>
            <person name="Weissenberger G."/>
            <person name="Zhu Y."/>
            <person name="Hemphill L."/>
            <person name="Shang Y."/>
            <person name="Youmans B."/>
            <person name="Ayvaz T."/>
            <person name="Ross M."/>
            <person name="Santibanez J."/>
            <person name="Aqrawi P."/>
            <person name="Gross S."/>
            <person name="Joshi V."/>
            <person name="Fowler G."/>
            <person name="Nazareth L."/>
            <person name="Reid J."/>
            <person name="Worley K."/>
            <person name="Petrosino J."/>
            <person name="Highlander S."/>
            <person name="Gibbs R."/>
        </authorList>
    </citation>
    <scope>NUCLEOTIDE SEQUENCE [LARGE SCALE GENOMIC DNA]</scope>
    <source>
        <strain evidence="1 2">DSM 11664</strain>
    </source>
</reference>
<dbReference type="Pfam" id="PF01263">
    <property type="entry name" value="Aldose_epim"/>
    <property type="match status" value="1"/>
</dbReference>
<name>D4YTI5_9LACO</name>
<dbReference type="Proteomes" id="UP000004069">
    <property type="component" value="Unassembled WGS sequence"/>
</dbReference>
<sequence length="186" mass="20873">MQTIENSLLQVSVNENGAGIAHLISKKDNYDYLDNGEKQGKAIISFPEIDRENNWANKLPWTVVDKGDARVSLTLIDSAESYKQFPYHFEIMTTYSIEGTQLNISFDLKNNSNKKMPFTLKLALPQLAPITDESISKIVMADADHTATLESTDLKLQQDDDMINCSVNNVELDGETEQIFKLALTL</sequence>
<dbReference type="OrthoDB" id="2309238at2"/>
<accession>D4YTI5</accession>
<dbReference type="GO" id="GO:0030246">
    <property type="term" value="F:carbohydrate binding"/>
    <property type="evidence" value="ECO:0007669"/>
    <property type="project" value="InterPro"/>
</dbReference>
<dbReference type="InterPro" id="IPR011013">
    <property type="entry name" value="Gal_mutarotase_sf_dom"/>
</dbReference>
<organism evidence="1 2">
    <name type="scientific">Lactobacillus amylolyticus DSM 11664</name>
    <dbReference type="NCBI Taxonomy" id="585524"/>
    <lineage>
        <taxon>Bacteria</taxon>
        <taxon>Bacillati</taxon>
        <taxon>Bacillota</taxon>
        <taxon>Bacilli</taxon>
        <taxon>Lactobacillales</taxon>
        <taxon>Lactobacillaceae</taxon>
        <taxon>Lactobacillus</taxon>
    </lineage>
</organism>
<protein>
    <recommendedName>
        <fullName evidence="3">Aldose 1-epimerase</fullName>
    </recommendedName>
</protein>
<dbReference type="InterPro" id="IPR008183">
    <property type="entry name" value="Aldose_1/G6P_1-epimerase"/>
</dbReference>
<comment type="caution">
    <text evidence="1">The sequence shown here is derived from an EMBL/GenBank/DDBJ whole genome shotgun (WGS) entry which is preliminary data.</text>
</comment>
<proteinExistence type="predicted"/>
<dbReference type="SUPFAM" id="SSF74650">
    <property type="entry name" value="Galactose mutarotase-like"/>
    <property type="match status" value="1"/>
</dbReference>
<evidence type="ECO:0000313" key="2">
    <source>
        <dbReference type="Proteomes" id="UP000004069"/>
    </source>
</evidence>
<dbReference type="eggNOG" id="COG2017">
    <property type="taxonomic scope" value="Bacteria"/>
</dbReference>
<dbReference type="STRING" id="83683.B1745_00870"/>
<dbReference type="GO" id="GO:0005975">
    <property type="term" value="P:carbohydrate metabolic process"/>
    <property type="evidence" value="ECO:0007669"/>
    <property type="project" value="InterPro"/>
</dbReference>
<dbReference type="AlphaFoldDB" id="D4YTI5"/>
<dbReference type="Gene3D" id="2.70.98.10">
    <property type="match status" value="1"/>
</dbReference>
<dbReference type="InterPro" id="IPR014718">
    <property type="entry name" value="GH-type_carb-bd"/>
</dbReference>
<dbReference type="GO" id="GO:0016853">
    <property type="term" value="F:isomerase activity"/>
    <property type="evidence" value="ECO:0007669"/>
    <property type="project" value="InterPro"/>
</dbReference>
<dbReference type="EMBL" id="ADNY01000030">
    <property type="protein sequence ID" value="EFG55507.1"/>
    <property type="molecule type" value="Genomic_DNA"/>
</dbReference>
<gene>
    <name evidence="1" type="ORF">HMPREF0493_0846</name>
</gene>
<keyword evidence="2" id="KW-1185">Reference proteome</keyword>
<evidence type="ECO:0000313" key="1">
    <source>
        <dbReference type="EMBL" id="EFG55507.1"/>
    </source>
</evidence>
<dbReference type="RefSeq" id="WP_006351998.1">
    <property type="nucleotide sequence ID" value="NZ_ADNY01000030.1"/>
</dbReference>
<evidence type="ECO:0008006" key="3">
    <source>
        <dbReference type="Google" id="ProtNLM"/>
    </source>
</evidence>